<dbReference type="EMBL" id="JACHNF010000001">
    <property type="protein sequence ID" value="MBB5982698.1"/>
    <property type="molecule type" value="Genomic_DNA"/>
</dbReference>
<name>A0A841E5X4_9ACTN</name>
<feature type="compositionally biased region" description="Basic and acidic residues" evidence="1">
    <location>
        <begin position="826"/>
        <end position="848"/>
    </location>
</feature>
<feature type="compositionally biased region" description="Low complexity" evidence="1">
    <location>
        <begin position="790"/>
        <end position="818"/>
    </location>
</feature>
<evidence type="ECO:0000256" key="1">
    <source>
        <dbReference type="SAM" id="MobiDB-lite"/>
    </source>
</evidence>
<organism evidence="2 3">
    <name type="scientific">Kribbella solani</name>
    <dbReference type="NCBI Taxonomy" id="236067"/>
    <lineage>
        <taxon>Bacteria</taxon>
        <taxon>Bacillati</taxon>
        <taxon>Actinomycetota</taxon>
        <taxon>Actinomycetes</taxon>
        <taxon>Propionibacteriales</taxon>
        <taxon>Kribbellaceae</taxon>
        <taxon>Kribbella</taxon>
    </lineage>
</organism>
<evidence type="ECO:0000313" key="3">
    <source>
        <dbReference type="Proteomes" id="UP000558997"/>
    </source>
</evidence>
<gene>
    <name evidence="2" type="ORF">HDA44_006039</name>
</gene>
<comment type="caution">
    <text evidence="2">The sequence shown here is derived from an EMBL/GenBank/DDBJ whole genome shotgun (WGS) entry which is preliminary data.</text>
</comment>
<feature type="region of interest" description="Disordered" evidence="1">
    <location>
        <begin position="790"/>
        <end position="848"/>
    </location>
</feature>
<proteinExistence type="predicted"/>
<dbReference type="RefSeq" id="WP_184840123.1">
    <property type="nucleotide sequence ID" value="NZ_BAAAVN010000002.1"/>
</dbReference>
<sequence>MAGDGQEFEEWNRRLDVTAIEAGVSAFDGSVRVIEKSTKEWSEYTRRVLDEFDRTDQLTEVLRRGLPGFDHGPGWRSRKAVVDALRHPEVEYAVVVEAVGDGGMTVVTFKEAVSQGAAACLEVVGGGTTFPPTADVLRDVPRLSDQLARHVARLKGDGAGHAAQLSAKQAGYVAQYALATIAADQGFGVIHRASPDSWHGPRGIEGRWEIDVDGQTGDIQALSWSAADAQHIAEQVTLRQPSGLYPYQRIAVPPARDDTFRRLATQLSGWLERGGTIDVCDHGDEGQKEAADVAVLALEPPDRQDAREPIPDQAGVRTIVARLNGRPQAAVTFGRRADGGLQVLRLLGSEHPGADQAAELMLFQAAVRVGGGVSYAPAGAIDFLGHEAHLVSPDDVSSHVTRLQNHLRQVDRASSDRMTELVNAHFYLPEESAVDPDALAAQLQRFHEAGGDVLYLSRSDPNFMALRDKVADRMVAAIGSDGSIPPDLESLWRVFNSPVAESGQPVSGLPDSVRERVAVAVKDGIPVAAAAVRATGFRCEIKAFGAVAGADDGLVAAVVDGVYPRFGAVPLVMFWPDDEARPEQLAALGLEKTGIHALDDDGRVEIRLSDATRASIDTIRSGGWMSSRQLEVTAINLEMFQEQAGAVRRLNHADAGQRQAAEDIIRATRDMPDWDLPESPLPPVNGNRVTLVAQGAMGAAYLTFDETPDGQVEVVDIAAHAYASHARHVLRHGFCAYLAEQGTDAVLHERISGKERDGGIWSAAESRYVVTGMRNRLGAEAVESLLPAPEPAATPESAQPTETAQSKESAQSTESEQSAGGGKSTDGGKGEAPRRPDRPDGRGGPMER</sequence>
<evidence type="ECO:0000313" key="2">
    <source>
        <dbReference type="EMBL" id="MBB5982698.1"/>
    </source>
</evidence>
<dbReference type="Proteomes" id="UP000558997">
    <property type="component" value="Unassembled WGS sequence"/>
</dbReference>
<dbReference type="AlphaFoldDB" id="A0A841E5X4"/>
<accession>A0A841E5X4</accession>
<keyword evidence="3" id="KW-1185">Reference proteome</keyword>
<protein>
    <submittedName>
        <fullName evidence="2">Uncharacterized protein</fullName>
    </submittedName>
</protein>
<reference evidence="2 3" key="1">
    <citation type="submission" date="2020-08" db="EMBL/GenBank/DDBJ databases">
        <title>Sequencing the genomes of 1000 actinobacteria strains.</title>
        <authorList>
            <person name="Klenk H.-P."/>
        </authorList>
    </citation>
    <scope>NUCLEOTIDE SEQUENCE [LARGE SCALE GENOMIC DNA]</scope>
    <source>
        <strain evidence="2 3">DSM 17294</strain>
    </source>
</reference>